<protein>
    <submittedName>
        <fullName evidence="1">Uncharacterized protein</fullName>
    </submittedName>
</protein>
<organism evidence="1 2">
    <name type="scientific">Dreissena polymorpha</name>
    <name type="common">Zebra mussel</name>
    <name type="synonym">Mytilus polymorpha</name>
    <dbReference type="NCBI Taxonomy" id="45954"/>
    <lineage>
        <taxon>Eukaryota</taxon>
        <taxon>Metazoa</taxon>
        <taxon>Spiralia</taxon>
        <taxon>Lophotrochozoa</taxon>
        <taxon>Mollusca</taxon>
        <taxon>Bivalvia</taxon>
        <taxon>Autobranchia</taxon>
        <taxon>Heteroconchia</taxon>
        <taxon>Euheterodonta</taxon>
        <taxon>Imparidentia</taxon>
        <taxon>Neoheterodontei</taxon>
        <taxon>Myida</taxon>
        <taxon>Dreissenoidea</taxon>
        <taxon>Dreissenidae</taxon>
        <taxon>Dreissena</taxon>
    </lineage>
</organism>
<gene>
    <name evidence="1" type="ORF">DPMN_035197</name>
</gene>
<sequence length="136" mass="15249">MANVKVLAQRLRRTADDELAMTIARVFSENSLAKNATPPFGFIGDLSKLLFGTAIQEDVQKVADKVNQIITYSRGLHSDSFAHEKQFESYMSLSSKKMANNWTEEGMASFAQNLHAFENMMVLCLHALEQFTENAV</sequence>
<comment type="caution">
    <text evidence="1">The sequence shown here is derived from an EMBL/GenBank/DDBJ whole genome shotgun (WGS) entry which is preliminary data.</text>
</comment>
<dbReference type="EMBL" id="JAIWYP010000002">
    <property type="protein sequence ID" value="KAH3871982.1"/>
    <property type="molecule type" value="Genomic_DNA"/>
</dbReference>
<reference evidence="1" key="2">
    <citation type="submission" date="2020-11" db="EMBL/GenBank/DDBJ databases">
        <authorList>
            <person name="McCartney M.A."/>
            <person name="Auch B."/>
            <person name="Kono T."/>
            <person name="Mallez S."/>
            <person name="Becker A."/>
            <person name="Gohl D.M."/>
            <person name="Silverstein K.A.T."/>
            <person name="Koren S."/>
            <person name="Bechman K.B."/>
            <person name="Herman A."/>
            <person name="Abrahante J.E."/>
            <person name="Garbe J."/>
        </authorList>
    </citation>
    <scope>NUCLEOTIDE SEQUENCE</scope>
    <source>
        <strain evidence="1">Duluth1</strain>
        <tissue evidence="1">Whole animal</tissue>
    </source>
</reference>
<dbReference type="Proteomes" id="UP000828390">
    <property type="component" value="Unassembled WGS sequence"/>
</dbReference>
<reference evidence="1" key="1">
    <citation type="journal article" date="2019" name="bioRxiv">
        <title>The Genome of the Zebra Mussel, Dreissena polymorpha: A Resource for Invasive Species Research.</title>
        <authorList>
            <person name="McCartney M.A."/>
            <person name="Auch B."/>
            <person name="Kono T."/>
            <person name="Mallez S."/>
            <person name="Zhang Y."/>
            <person name="Obille A."/>
            <person name="Becker A."/>
            <person name="Abrahante J.E."/>
            <person name="Garbe J."/>
            <person name="Badalamenti J.P."/>
            <person name="Herman A."/>
            <person name="Mangelson H."/>
            <person name="Liachko I."/>
            <person name="Sullivan S."/>
            <person name="Sone E.D."/>
            <person name="Koren S."/>
            <person name="Silverstein K.A.T."/>
            <person name="Beckman K.B."/>
            <person name="Gohl D.M."/>
        </authorList>
    </citation>
    <scope>NUCLEOTIDE SEQUENCE</scope>
    <source>
        <strain evidence="1">Duluth1</strain>
        <tissue evidence="1">Whole animal</tissue>
    </source>
</reference>
<name>A0A9D4RMN9_DREPO</name>
<evidence type="ECO:0000313" key="1">
    <source>
        <dbReference type="EMBL" id="KAH3871982.1"/>
    </source>
</evidence>
<dbReference type="AlphaFoldDB" id="A0A9D4RMN9"/>
<evidence type="ECO:0000313" key="2">
    <source>
        <dbReference type="Proteomes" id="UP000828390"/>
    </source>
</evidence>
<accession>A0A9D4RMN9</accession>
<keyword evidence="2" id="KW-1185">Reference proteome</keyword>
<proteinExistence type="predicted"/>